<organism evidence="1 2">
    <name type="scientific">Arctium lappa</name>
    <name type="common">Greater burdock</name>
    <name type="synonym">Lappa major</name>
    <dbReference type="NCBI Taxonomy" id="4217"/>
    <lineage>
        <taxon>Eukaryota</taxon>
        <taxon>Viridiplantae</taxon>
        <taxon>Streptophyta</taxon>
        <taxon>Embryophyta</taxon>
        <taxon>Tracheophyta</taxon>
        <taxon>Spermatophyta</taxon>
        <taxon>Magnoliopsida</taxon>
        <taxon>eudicotyledons</taxon>
        <taxon>Gunneridae</taxon>
        <taxon>Pentapetalae</taxon>
        <taxon>asterids</taxon>
        <taxon>campanulids</taxon>
        <taxon>Asterales</taxon>
        <taxon>Asteraceae</taxon>
        <taxon>Carduoideae</taxon>
        <taxon>Cardueae</taxon>
        <taxon>Arctiinae</taxon>
        <taxon>Arctium</taxon>
    </lineage>
</organism>
<evidence type="ECO:0000313" key="1">
    <source>
        <dbReference type="EMBL" id="KAI3667262.1"/>
    </source>
</evidence>
<sequence length="231" mass="26153">MYRSLQKIAGAGAGAGAGQYMEEVSFQLILRVVADVGLVAMKENAPKPFQQHEFRGILLKQNAPAWCLAPFDPEGLLRLRSNLDIENVGEEFSCWQHYGVDLHNMAPSSVEDFEAASIEKQEFGLKPMNCPGHCLIFDNRRPEKYLGDLETWNRVEDALADALNEFGKPKYFHFELIAHSHDRGVIRKHLLPLKFLNEAGKGVYPCLYLEYDIFGRRSISLTLQRTLEGRG</sequence>
<protein>
    <submittedName>
        <fullName evidence="1">Uncharacterized protein</fullName>
    </submittedName>
</protein>
<reference evidence="2" key="1">
    <citation type="journal article" date="2022" name="Mol. Ecol. Resour.">
        <title>The genomes of chicory, endive, great burdock and yacon provide insights into Asteraceae palaeo-polyploidization history and plant inulin production.</title>
        <authorList>
            <person name="Fan W."/>
            <person name="Wang S."/>
            <person name="Wang H."/>
            <person name="Wang A."/>
            <person name="Jiang F."/>
            <person name="Liu H."/>
            <person name="Zhao H."/>
            <person name="Xu D."/>
            <person name="Zhang Y."/>
        </authorList>
    </citation>
    <scope>NUCLEOTIDE SEQUENCE [LARGE SCALE GENOMIC DNA]</scope>
    <source>
        <strain evidence="2">cv. Niubang</strain>
    </source>
</reference>
<accession>A0ACB8XJ50</accession>
<name>A0ACB8XJ50_ARCLA</name>
<reference evidence="1 2" key="2">
    <citation type="journal article" date="2022" name="Mol. Ecol. Resour.">
        <title>The genomes of chicory, endive, great burdock and yacon provide insights into Asteraceae paleo-polyploidization history and plant inulin production.</title>
        <authorList>
            <person name="Fan W."/>
            <person name="Wang S."/>
            <person name="Wang H."/>
            <person name="Wang A."/>
            <person name="Jiang F."/>
            <person name="Liu H."/>
            <person name="Zhao H."/>
            <person name="Xu D."/>
            <person name="Zhang Y."/>
        </authorList>
    </citation>
    <scope>NUCLEOTIDE SEQUENCE [LARGE SCALE GENOMIC DNA]</scope>
    <source>
        <strain evidence="2">cv. Niubang</strain>
    </source>
</reference>
<gene>
    <name evidence="1" type="ORF">L6452_42312</name>
</gene>
<dbReference type="EMBL" id="CM042063">
    <property type="protein sequence ID" value="KAI3667262.1"/>
    <property type="molecule type" value="Genomic_DNA"/>
</dbReference>
<dbReference type="Proteomes" id="UP001055879">
    <property type="component" value="Linkage Group LG17"/>
</dbReference>
<comment type="caution">
    <text evidence="1">The sequence shown here is derived from an EMBL/GenBank/DDBJ whole genome shotgun (WGS) entry which is preliminary data.</text>
</comment>
<keyword evidence="2" id="KW-1185">Reference proteome</keyword>
<proteinExistence type="predicted"/>
<evidence type="ECO:0000313" key="2">
    <source>
        <dbReference type="Proteomes" id="UP001055879"/>
    </source>
</evidence>